<evidence type="ECO:0000259" key="2">
    <source>
        <dbReference type="PROSITE" id="PS51733"/>
    </source>
</evidence>
<dbReference type="RefSeq" id="WP_015798170.1">
    <property type="nucleotide sequence ID" value="NC_013124.1"/>
</dbReference>
<evidence type="ECO:0000313" key="3">
    <source>
        <dbReference type="EMBL" id="ACU53681.1"/>
    </source>
</evidence>
<evidence type="ECO:0000313" key="4">
    <source>
        <dbReference type="Proteomes" id="UP000000771"/>
    </source>
</evidence>
<protein>
    <submittedName>
        <fullName evidence="3">Biotin/acetyl-CoA-carboxylase ligase</fullName>
    </submittedName>
</protein>
<dbReference type="Proteomes" id="UP000000771">
    <property type="component" value="Chromosome"/>
</dbReference>
<keyword evidence="1 3" id="KW-0436">Ligase</keyword>
<dbReference type="STRING" id="525909.Afer_0731"/>
<gene>
    <name evidence="3" type="ordered locus">Afer_0731</name>
</gene>
<feature type="domain" description="BPL/LPL catalytic" evidence="2">
    <location>
        <begin position="1"/>
        <end position="179"/>
    </location>
</feature>
<evidence type="ECO:0000256" key="1">
    <source>
        <dbReference type="ARBA" id="ARBA00022598"/>
    </source>
</evidence>
<accession>C7LY73</accession>
<dbReference type="Gene3D" id="3.30.930.10">
    <property type="entry name" value="Bira Bifunctional Protein, Domain 2"/>
    <property type="match status" value="1"/>
</dbReference>
<proteinExistence type="predicted"/>
<dbReference type="InterPro" id="IPR004408">
    <property type="entry name" value="Biotin_CoA_COase_ligase"/>
</dbReference>
<dbReference type="GO" id="GO:0005737">
    <property type="term" value="C:cytoplasm"/>
    <property type="evidence" value="ECO:0007669"/>
    <property type="project" value="TreeGrafter"/>
</dbReference>
<dbReference type="eggNOG" id="COG0340">
    <property type="taxonomic scope" value="Bacteria"/>
</dbReference>
<dbReference type="InterPro" id="IPR045864">
    <property type="entry name" value="aa-tRNA-synth_II/BPL/LPL"/>
</dbReference>
<dbReference type="KEGG" id="afo:Afer_0731"/>
<dbReference type="PROSITE" id="PS51733">
    <property type="entry name" value="BPL_LPL_CATALYTIC"/>
    <property type="match status" value="1"/>
</dbReference>
<dbReference type="PANTHER" id="PTHR12835">
    <property type="entry name" value="BIOTIN PROTEIN LIGASE"/>
    <property type="match status" value="1"/>
</dbReference>
<dbReference type="Gene3D" id="2.30.30.100">
    <property type="match status" value="1"/>
</dbReference>
<organism evidence="3 4">
    <name type="scientific">Acidimicrobium ferrooxidans (strain DSM 10331 / JCM 15462 / NBRC 103882 / ICP)</name>
    <dbReference type="NCBI Taxonomy" id="525909"/>
    <lineage>
        <taxon>Bacteria</taxon>
        <taxon>Bacillati</taxon>
        <taxon>Actinomycetota</taxon>
        <taxon>Acidimicrobiia</taxon>
        <taxon>Acidimicrobiales</taxon>
        <taxon>Acidimicrobiaceae</taxon>
        <taxon>Acidimicrobium</taxon>
    </lineage>
</organism>
<keyword evidence="4" id="KW-1185">Reference proteome</keyword>
<dbReference type="InterPro" id="IPR004143">
    <property type="entry name" value="BPL_LPL_catalytic"/>
</dbReference>
<dbReference type="EMBL" id="CP001631">
    <property type="protein sequence ID" value="ACU53681.1"/>
    <property type="molecule type" value="Genomic_DNA"/>
</dbReference>
<sequence>MAGRRAPWRLILSDEVDSTNRVLAARARWAGAHLVVVADHQRSGRGRRGRTFVDVPGGSLLVSSLHRYEAPARPMLLGASVGGAAASTLRRLGVAQGAWLWPNDVVVGEAKVGGALIEASWQGGSLEFVVGFGLNLAGCPEVPGRQLADLGSLAGRSITRDEALGVWLEELASWLERWSRGDDVLGGARALLAGIGEEVVVERAAGELRGRVVGLGPSGALVLRHDGATFEVSEADLVRLVRSSTGATRADDQGGTHA</sequence>
<dbReference type="SUPFAM" id="SSF55681">
    <property type="entry name" value="Class II aaRS and biotin synthetases"/>
    <property type="match status" value="1"/>
</dbReference>
<name>C7LY73_ACIFD</name>
<dbReference type="AlphaFoldDB" id="C7LY73"/>
<dbReference type="HOGENOM" id="CLU_1025874_0_0_11"/>
<reference evidence="3 4" key="1">
    <citation type="journal article" date="2009" name="Stand. Genomic Sci.">
        <title>Complete genome sequence of Acidimicrobium ferrooxidans type strain (ICP).</title>
        <authorList>
            <person name="Clum A."/>
            <person name="Nolan M."/>
            <person name="Lang E."/>
            <person name="Glavina Del Rio T."/>
            <person name="Tice H."/>
            <person name="Copeland A."/>
            <person name="Cheng J.F."/>
            <person name="Lucas S."/>
            <person name="Chen F."/>
            <person name="Bruce D."/>
            <person name="Goodwin L."/>
            <person name="Pitluck S."/>
            <person name="Ivanova N."/>
            <person name="Mavrommatis K."/>
            <person name="Mikhailova N."/>
            <person name="Pati A."/>
            <person name="Chen A."/>
            <person name="Palaniappan K."/>
            <person name="Goker M."/>
            <person name="Spring S."/>
            <person name="Land M."/>
            <person name="Hauser L."/>
            <person name="Chang Y.J."/>
            <person name="Jeffries C.C."/>
            <person name="Chain P."/>
            <person name="Bristow J."/>
            <person name="Eisen J.A."/>
            <person name="Markowitz V."/>
            <person name="Hugenholtz P."/>
            <person name="Kyrpides N.C."/>
            <person name="Klenk H.P."/>
            <person name="Lapidus A."/>
        </authorList>
    </citation>
    <scope>NUCLEOTIDE SEQUENCE [LARGE SCALE GENOMIC DNA]</scope>
    <source>
        <strain evidence="4">DSM 10331 / JCM 15462 / NBRC 103882 / ICP</strain>
    </source>
</reference>
<dbReference type="NCBIfam" id="TIGR00121">
    <property type="entry name" value="birA_ligase"/>
    <property type="match status" value="1"/>
</dbReference>
<dbReference type="Pfam" id="PF03099">
    <property type="entry name" value="BPL_LplA_LipB"/>
    <property type="match status" value="1"/>
</dbReference>
<dbReference type="PANTHER" id="PTHR12835:SF5">
    <property type="entry name" value="BIOTIN--PROTEIN LIGASE"/>
    <property type="match status" value="1"/>
</dbReference>
<dbReference type="GO" id="GO:0004077">
    <property type="term" value="F:biotin--[biotin carboxyl-carrier protein] ligase activity"/>
    <property type="evidence" value="ECO:0007669"/>
    <property type="project" value="InterPro"/>
</dbReference>